<protein>
    <submittedName>
        <fullName evidence="3">Uncharacterized protein LOC108569015 isoform X2</fullName>
    </submittedName>
</protein>
<evidence type="ECO:0000313" key="2">
    <source>
        <dbReference type="Proteomes" id="UP000695000"/>
    </source>
</evidence>
<keyword evidence="2" id="KW-1185">Reference proteome</keyword>
<proteinExistence type="predicted"/>
<name>A0ABM1NGD5_NICVS</name>
<sequence>MGYDYDYHKMMSNRPQFVFPSQQVEDDQQNIDQVIQSVKDVVTDVIQSFTTEEIPAVTESAITTKMEIQTSATVTEMLNNSSVIDAMVNSSVAEVVTEAIDNSDSLVTSATTQLIDWMGNSEEEYNLTMIHHHAANYDDENTTLYIILGVILGILFAIGLILLMIYISYKRSNLYSMQMQSHVSSHSRSVEQQEQHNKGADEVELAMDYDKSGYKF</sequence>
<reference evidence="3" key="1">
    <citation type="submission" date="2025-08" db="UniProtKB">
        <authorList>
            <consortium name="RefSeq"/>
        </authorList>
    </citation>
    <scope>IDENTIFICATION</scope>
    <source>
        <tissue evidence="3">Whole Larva</tissue>
    </source>
</reference>
<dbReference type="Proteomes" id="UP000695000">
    <property type="component" value="Unplaced"/>
</dbReference>
<feature type="transmembrane region" description="Helical" evidence="1">
    <location>
        <begin position="144"/>
        <end position="169"/>
    </location>
</feature>
<evidence type="ECO:0000313" key="3">
    <source>
        <dbReference type="RefSeq" id="XP_017785885.1"/>
    </source>
</evidence>
<evidence type="ECO:0000256" key="1">
    <source>
        <dbReference type="SAM" id="Phobius"/>
    </source>
</evidence>
<keyword evidence="1" id="KW-0812">Transmembrane</keyword>
<keyword evidence="1" id="KW-0472">Membrane</keyword>
<dbReference type="GeneID" id="108569015"/>
<organism evidence="2 3">
    <name type="scientific">Nicrophorus vespilloides</name>
    <name type="common">Boreal carrion beetle</name>
    <dbReference type="NCBI Taxonomy" id="110193"/>
    <lineage>
        <taxon>Eukaryota</taxon>
        <taxon>Metazoa</taxon>
        <taxon>Ecdysozoa</taxon>
        <taxon>Arthropoda</taxon>
        <taxon>Hexapoda</taxon>
        <taxon>Insecta</taxon>
        <taxon>Pterygota</taxon>
        <taxon>Neoptera</taxon>
        <taxon>Endopterygota</taxon>
        <taxon>Coleoptera</taxon>
        <taxon>Polyphaga</taxon>
        <taxon>Staphyliniformia</taxon>
        <taxon>Silphidae</taxon>
        <taxon>Nicrophorinae</taxon>
        <taxon>Nicrophorus</taxon>
    </lineage>
</organism>
<dbReference type="RefSeq" id="XP_017785885.1">
    <property type="nucleotide sequence ID" value="XM_017930396.1"/>
</dbReference>
<accession>A0ABM1NGD5</accession>
<keyword evidence="1" id="KW-1133">Transmembrane helix</keyword>
<gene>
    <name evidence="3" type="primary">LOC108569015</name>
</gene>